<dbReference type="OrthoDB" id="9813719at2"/>
<feature type="binding site" evidence="2">
    <location>
        <begin position="223"/>
        <end position="230"/>
    </location>
    <ligand>
        <name>ATP</name>
        <dbReference type="ChEBI" id="CHEBI:30616"/>
    </ligand>
</feature>
<proteinExistence type="predicted"/>
<evidence type="ECO:0000313" key="5">
    <source>
        <dbReference type="EMBL" id="BAU32066.1"/>
    </source>
</evidence>
<dbReference type="PANTHER" id="PTHR13504:SF38">
    <property type="entry name" value="FIDO DOMAIN-CONTAINING PROTEIN"/>
    <property type="match status" value="1"/>
</dbReference>
<name>A0A0U5CFB8_9MICO</name>
<dbReference type="PANTHER" id="PTHR13504">
    <property type="entry name" value="FIDO DOMAIN-CONTAINING PROTEIN DDB_G0283145"/>
    <property type="match status" value="1"/>
</dbReference>
<evidence type="ECO:0000256" key="1">
    <source>
        <dbReference type="PIRSR" id="PIRSR640198-1"/>
    </source>
</evidence>
<dbReference type="InterPro" id="IPR036597">
    <property type="entry name" value="Fido-like_dom_sf"/>
</dbReference>
<accession>A0A0U5CFB8</accession>
<keyword evidence="2" id="KW-0067">ATP-binding</keyword>
<sequence>MGWPAVDYEQHPWHGDVDRATSRRSQLRSRGPYTAAVPPNIADLTPEIPAALAVEAADTQAALTAFDARVGDIPAPLAAILLRTESASSSEIERLTAGAKAIAQAELGRKAGPNAELIVANVRAMQSALDLADDLTVDTIVAMQDALLRRHHPDLVGLRTEQVWVGGGLSNTPHTAEFVPPHHDRVPALMDDVMTFARRTDLLVLPHLAIAHAQFETIHPFADGNGRTGRALVQAMLRHHRVTRSVTVPVSAGLLTRTGDYFDALTAYRRGDIAPIVEQFIAATWRSIDNADRLVTGLLQLRMEWETRVDARRGSSARRLLDVLASQPVLDVPRAAELLGVSYTSAAAAIATLEQAEVVSPLSGANRNRAWQASEVVNLLDAFAARARRRL</sequence>
<evidence type="ECO:0000256" key="2">
    <source>
        <dbReference type="PIRSR" id="PIRSR640198-2"/>
    </source>
</evidence>
<dbReference type="Gene3D" id="1.10.3290.10">
    <property type="entry name" value="Fido-like domain"/>
    <property type="match status" value="1"/>
</dbReference>
<reference evidence="6" key="1">
    <citation type="submission" date="2015-12" db="EMBL/GenBank/DDBJ databases">
        <authorList>
            <person name="Shamseldin A."/>
            <person name="Moawad H."/>
            <person name="Abd El-Rahim W.M."/>
            <person name="Sadowsky M.J."/>
        </authorList>
    </citation>
    <scope>NUCLEOTIDE SEQUENCE [LARGE SCALE GENOMIC DNA]</scope>
    <source>
        <strain evidence="6">JAM AC0309</strain>
    </source>
</reference>
<dbReference type="GO" id="GO:0005524">
    <property type="term" value="F:ATP binding"/>
    <property type="evidence" value="ECO:0007669"/>
    <property type="project" value="UniProtKB-KW"/>
</dbReference>
<dbReference type="PROSITE" id="PS51459">
    <property type="entry name" value="FIDO"/>
    <property type="match status" value="1"/>
</dbReference>
<dbReference type="AlphaFoldDB" id="A0A0U5CFB8"/>
<dbReference type="RefSeq" id="WP_096421200.1">
    <property type="nucleotide sequence ID" value="NZ_AP017315.1"/>
</dbReference>
<keyword evidence="2" id="KW-0547">Nucleotide-binding</keyword>
<feature type="region of interest" description="Disordered" evidence="3">
    <location>
        <begin position="18"/>
        <end position="40"/>
    </location>
</feature>
<feature type="domain" description="Fido" evidence="4">
    <location>
        <begin position="135"/>
        <end position="283"/>
    </location>
</feature>
<dbReference type="KEGG" id="malk:MalAC0309_1209"/>
<dbReference type="SUPFAM" id="SSF140931">
    <property type="entry name" value="Fic-like"/>
    <property type="match status" value="1"/>
</dbReference>
<dbReference type="EMBL" id="AP017315">
    <property type="protein sequence ID" value="BAU32066.1"/>
    <property type="molecule type" value="Genomic_DNA"/>
</dbReference>
<dbReference type="InterPro" id="IPR040198">
    <property type="entry name" value="Fido_containing"/>
</dbReference>
<protein>
    <submittedName>
        <fullName evidence="5">Filamentation induced by cAMP protein fic</fullName>
    </submittedName>
</protein>
<dbReference type="Proteomes" id="UP000218965">
    <property type="component" value="Chromosome"/>
</dbReference>
<feature type="active site" evidence="1">
    <location>
        <position position="219"/>
    </location>
</feature>
<dbReference type="Pfam" id="PF02661">
    <property type="entry name" value="Fic"/>
    <property type="match status" value="1"/>
</dbReference>
<evidence type="ECO:0000259" key="4">
    <source>
        <dbReference type="PROSITE" id="PS51459"/>
    </source>
</evidence>
<reference evidence="5 6" key="2">
    <citation type="submission" date="2016-01" db="EMBL/GenBank/DDBJ databases">
        <title>Microcella alkaliphila JAM AC0309 whole genome shotgun sequence.</title>
        <authorList>
            <person name="Kurata A."/>
            <person name="Hirose Y."/>
            <person name="Kishimoto N."/>
            <person name="Kobayashi T."/>
        </authorList>
    </citation>
    <scope>NUCLEOTIDE SEQUENCE [LARGE SCALE GENOMIC DNA]</scope>
    <source>
        <strain evidence="5 6">JAM AC0309</strain>
    </source>
</reference>
<evidence type="ECO:0000313" key="6">
    <source>
        <dbReference type="Proteomes" id="UP000218965"/>
    </source>
</evidence>
<dbReference type="InterPro" id="IPR003812">
    <property type="entry name" value="Fido"/>
</dbReference>
<organism evidence="5 6">
    <name type="scientific">Microcella alkaliphila</name>
    <dbReference type="NCBI Taxonomy" id="279828"/>
    <lineage>
        <taxon>Bacteria</taxon>
        <taxon>Bacillati</taxon>
        <taxon>Actinomycetota</taxon>
        <taxon>Actinomycetes</taxon>
        <taxon>Micrococcales</taxon>
        <taxon>Microbacteriaceae</taxon>
        <taxon>Microcella</taxon>
    </lineage>
</organism>
<gene>
    <name evidence="5" type="primary">fic</name>
    <name evidence="5" type="ORF">MalAC0309_1209</name>
</gene>
<evidence type="ECO:0000256" key="3">
    <source>
        <dbReference type="SAM" id="MobiDB-lite"/>
    </source>
</evidence>